<name>A0A9D1X5M1_9FIRM</name>
<dbReference type="EMBL" id="DXEQ01000258">
    <property type="protein sequence ID" value="HIX73065.1"/>
    <property type="molecule type" value="Genomic_DNA"/>
</dbReference>
<reference evidence="1" key="2">
    <citation type="submission" date="2021-04" db="EMBL/GenBank/DDBJ databases">
        <authorList>
            <person name="Gilroy R."/>
        </authorList>
    </citation>
    <scope>NUCLEOTIDE SEQUENCE</scope>
    <source>
        <strain evidence="1">ChiSxjej3B15-1167</strain>
    </source>
</reference>
<dbReference type="PANTHER" id="PTHR10000:SF8">
    <property type="entry name" value="HAD SUPERFAMILY HYDROLASE-LIKE, TYPE 3"/>
    <property type="match status" value="1"/>
</dbReference>
<dbReference type="InterPro" id="IPR000150">
    <property type="entry name" value="Cof"/>
</dbReference>
<keyword evidence="1" id="KW-0378">Hydrolase</keyword>
<proteinExistence type="predicted"/>
<dbReference type="InterPro" id="IPR023214">
    <property type="entry name" value="HAD_sf"/>
</dbReference>
<dbReference type="Pfam" id="PF08282">
    <property type="entry name" value="Hydrolase_3"/>
    <property type="match status" value="1"/>
</dbReference>
<dbReference type="Gene3D" id="3.30.1240.10">
    <property type="match status" value="1"/>
</dbReference>
<dbReference type="InterPro" id="IPR036412">
    <property type="entry name" value="HAD-like_sf"/>
</dbReference>
<organism evidence="1 2">
    <name type="scientific">Candidatus Anaerobutyricum stercoripullorum</name>
    <dbReference type="NCBI Taxonomy" id="2838456"/>
    <lineage>
        <taxon>Bacteria</taxon>
        <taxon>Bacillati</taxon>
        <taxon>Bacillota</taxon>
        <taxon>Clostridia</taxon>
        <taxon>Lachnospirales</taxon>
        <taxon>Lachnospiraceae</taxon>
        <taxon>Anaerobutyricum</taxon>
    </lineage>
</organism>
<dbReference type="GO" id="GO:0000287">
    <property type="term" value="F:magnesium ion binding"/>
    <property type="evidence" value="ECO:0007669"/>
    <property type="project" value="TreeGrafter"/>
</dbReference>
<evidence type="ECO:0000313" key="1">
    <source>
        <dbReference type="EMBL" id="HIX73065.1"/>
    </source>
</evidence>
<reference evidence="1" key="1">
    <citation type="journal article" date="2021" name="PeerJ">
        <title>Extensive microbial diversity within the chicken gut microbiome revealed by metagenomics and culture.</title>
        <authorList>
            <person name="Gilroy R."/>
            <person name="Ravi A."/>
            <person name="Getino M."/>
            <person name="Pursley I."/>
            <person name="Horton D.L."/>
            <person name="Alikhan N.F."/>
            <person name="Baker D."/>
            <person name="Gharbi K."/>
            <person name="Hall N."/>
            <person name="Watson M."/>
            <person name="Adriaenssens E.M."/>
            <person name="Foster-Nyarko E."/>
            <person name="Jarju S."/>
            <person name="Secka A."/>
            <person name="Antonio M."/>
            <person name="Oren A."/>
            <person name="Chaudhuri R.R."/>
            <person name="La Ragione R."/>
            <person name="Hildebrand F."/>
            <person name="Pallen M.J."/>
        </authorList>
    </citation>
    <scope>NUCLEOTIDE SEQUENCE</scope>
    <source>
        <strain evidence="1">ChiSxjej3B15-1167</strain>
    </source>
</reference>
<dbReference type="GO" id="GO:0016791">
    <property type="term" value="F:phosphatase activity"/>
    <property type="evidence" value="ECO:0007669"/>
    <property type="project" value="TreeGrafter"/>
</dbReference>
<sequence>MKDYKLIALDMDGTLLNSRKEISEKTKEMIRRAAAEGKHVVLSTGRGVAELTEYLEQLPEVRYLDCTSGAVIYDCREQKAIARNPIRTEDMRKILDLARERDLMVHFLSTESIVEQKKFEVIEEYQMGLYRPLFAHAARKCKDIYRLFEEEQIQVGKCNLYHRSPEDRLVTEERLKKMGLSVSVVHSEIASLEITAAGVNKGTGLLALCEHLGISVEETIAVGDADNDREVLETAGLAVAMGNAEEYVKALADVVVADCDHDGCAEAIEKYLLGNVHLF</sequence>
<accession>A0A9D1X5M1</accession>
<dbReference type="NCBIfam" id="TIGR00099">
    <property type="entry name" value="Cof-subfamily"/>
    <property type="match status" value="1"/>
</dbReference>
<comment type="caution">
    <text evidence="1">The sequence shown here is derived from an EMBL/GenBank/DDBJ whole genome shotgun (WGS) entry which is preliminary data.</text>
</comment>
<protein>
    <submittedName>
        <fullName evidence="1">Cof-type HAD-IIB family hydrolase</fullName>
    </submittedName>
</protein>
<dbReference type="PROSITE" id="PS01228">
    <property type="entry name" value="COF_1"/>
    <property type="match status" value="1"/>
</dbReference>
<dbReference type="InterPro" id="IPR006379">
    <property type="entry name" value="HAD-SF_hydro_IIB"/>
</dbReference>
<dbReference type="SFLD" id="SFLDG01140">
    <property type="entry name" value="C2.B:_Phosphomannomutase_and_P"/>
    <property type="match status" value="1"/>
</dbReference>
<dbReference type="Gene3D" id="3.40.50.1000">
    <property type="entry name" value="HAD superfamily/HAD-like"/>
    <property type="match status" value="1"/>
</dbReference>
<dbReference type="SFLD" id="SFLDS00003">
    <property type="entry name" value="Haloacid_Dehalogenase"/>
    <property type="match status" value="1"/>
</dbReference>
<dbReference type="PANTHER" id="PTHR10000">
    <property type="entry name" value="PHOSPHOSERINE PHOSPHATASE"/>
    <property type="match status" value="1"/>
</dbReference>
<evidence type="ECO:0000313" key="2">
    <source>
        <dbReference type="Proteomes" id="UP000886805"/>
    </source>
</evidence>
<dbReference type="AlphaFoldDB" id="A0A9D1X5M1"/>
<dbReference type="Proteomes" id="UP000886805">
    <property type="component" value="Unassembled WGS sequence"/>
</dbReference>
<dbReference type="CDD" id="cd07516">
    <property type="entry name" value="HAD_Pase"/>
    <property type="match status" value="1"/>
</dbReference>
<dbReference type="NCBIfam" id="TIGR01484">
    <property type="entry name" value="HAD-SF-IIB"/>
    <property type="match status" value="1"/>
</dbReference>
<gene>
    <name evidence="1" type="ORF">H9849_08595</name>
</gene>
<dbReference type="GO" id="GO:0005829">
    <property type="term" value="C:cytosol"/>
    <property type="evidence" value="ECO:0007669"/>
    <property type="project" value="TreeGrafter"/>
</dbReference>
<dbReference type="SUPFAM" id="SSF56784">
    <property type="entry name" value="HAD-like"/>
    <property type="match status" value="1"/>
</dbReference>